<dbReference type="AlphaFoldDB" id="A0A0U5GIG1"/>
<evidence type="ECO:0000313" key="1">
    <source>
        <dbReference type="EMBL" id="CEL11867.1"/>
    </source>
</evidence>
<name>A0A0U5GIG1_ASPCI</name>
<protein>
    <recommendedName>
        <fullName evidence="3">Ankyrin repeat protein</fullName>
    </recommendedName>
</protein>
<accession>A0A0U5GIG1</accession>
<organism evidence="1 2">
    <name type="scientific">Aspergillus calidoustus</name>
    <dbReference type="NCBI Taxonomy" id="454130"/>
    <lineage>
        <taxon>Eukaryota</taxon>
        <taxon>Fungi</taxon>
        <taxon>Dikarya</taxon>
        <taxon>Ascomycota</taxon>
        <taxon>Pezizomycotina</taxon>
        <taxon>Eurotiomycetes</taxon>
        <taxon>Eurotiomycetidae</taxon>
        <taxon>Eurotiales</taxon>
        <taxon>Aspergillaceae</taxon>
        <taxon>Aspergillus</taxon>
        <taxon>Aspergillus subgen. Nidulantes</taxon>
    </lineage>
</organism>
<dbReference type="OrthoDB" id="539213at2759"/>
<reference evidence="2" key="1">
    <citation type="journal article" date="2016" name="Genome Announc.">
        <title>Draft genome sequences of fungus Aspergillus calidoustus.</title>
        <authorList>
            <person name="Horn F."/>
            <person name="Linde J."/>
            <person name="Mattern D.J."/>
            <person name="Walther G."/>
            <person name="Guthke R."/>
            <person name="Scherlach K."/>
            <person name="Martin K."/>
            <person name="Brakhage A.A."/>
            <person name="Petzke L."/>
            <person name="Valiante V."/>
        </authorList>
    </citation>
    <scope>NUCLEOTIDE SEQUENCE [LARGE SCALE GENOMIC DNA]</scope>
    <source>
        <strain evidence="2">SF006504</strain>
    </source>
</reference>
<dbReference type="STRING" id="454130.A0A0U5GIG1"/>
<evidence type="ECO:0000313" key="2">
    <source>
        <dbReference type="Proteomes" id="UP000054771"/>
    </source>
</evidence>
<proteinExistence type="predicted"/>
<keyword evidence="2" id="KW-1185">Reference proteome</keyword>
<evidence type="ECO:0008006" key="3">
    <source>
        <dbReference type="Google" id="ProtNLM"/>
    </source>
</evidence>
<dbReference type="Proteomes" id="UP000054771">
    <property type="component" value="Unassembled WGS sequence"/>
</dbReference>
<sequence length="271" mass="29710">MKGHVEAVEELVTNFGADVLLPIKSSSDSSSTKRSATLTLVLALGLPLERAKIMTAKLLQLGASPAQADFDHRTPLLYVAGVGHEDILDLYIHYDQPAVLRALNHLSVVEIRYRTLSVETPLIAAIGAKNLTLASRFLQLGARPLISFQEFMGAAQDISWVRSRLTTENRQDFEEDFDQPVTYAIKNDLPLLAMELLARDADPNTLTREGHVASGKSYYASRTTGSSLLDSVRARLAASRGYKGEKVSVVPPAVLDFDDSTYLDEFNPGTY</sequence>
<dbReference type="InterPro" id="IPR036770">
    <property type="entry name" value="Ankyrin_rpt-contain_sf"/>
</dbReference>
<dbReference type="EMBL" id="CDMC01000033">
    <property type="protein sequence ID" value="CEL11867.1"/>
    <property type="molecule type" value="Genomic_DNA"/>
</dbReference>
<dbReference type="SUPFAM" id="SSF48403">
    <property type="entry name" value="Ankyrin repeat"/>
    <property type="match status" value="1"/>
</dbReference>
<dbReference type="Gene3D" id="1.25.40.20">
    <property type="entry name" value="Ankyrin repeat-containing domain"/>
    <property type="match status" value="1"/>
</dbReference>
<gene>
    <name evidence="1" type="ORF">ASPCAL14962</name>
</gene>